<name>A0ABM9NAJ9_RICHE</name>
<evidence type="ECO:0000313" key="2">
    <source>
        <dbReference type="EMBL" id="CAK9120146.1"/>
    </source>
</evidence>
<sequence>MGGSSDSGMPAIGSGRDNSSGTGSGISRSNANDGFNAAHDNTNTGTQEVGKRLKTLKDAAEDGCKSCSRRCYLT</sequence>
<dbReference type="EMBL" id="OZ018776">
    <property type="protein sequence ID" value="CAK9120146.1"/>
    <property type="molecule type" value="Genomic_DNA"/>
</dbReference>
<keyword evidence="3" id="KW-1185">Reference proteome</keyword>
<evidence type="ECO:0000256" key="1">
    <source>
        <dbReference type="SAM" id="MobiDB-lite"/>
    </source>
</evidence>
<gene>
    <name evidence="2" type="ORF">OB144RH_01910</name>
</gene>
<dbReference type="RefSeq" id="WP_010421063.1">
    <property type="nucleotide sequence ID" value="NZ_OY974080.1"/>
</dbReference>
<dbReference type="Proteomes" id="UP001642485">
    <property type="component" value="Chromosome"/>
</dbReference>
<protein>
    <submittedName>
        <fullName evidence="2">Uncharacterized protein</fullName>
    </submittedName>
</protein>
<feature type="region of interest" description="Disordered" evidence="1">
    <location>
        <begin position="1"/>
        <end position="49"/>
    </location>
</feature>
<organism evidence="2 3">
    <name type="scientific">Rickettsia helvetica</name>
    <dbReference type="NCBI Taxonomy" id="35789"/>
    <lineage>
        <taxon>Bacteria</taxon>
        <taxon>Pseudomonadati</taxon>
        <taxon>Pseudomonadota</taxon>
        <taxon>Alphaproteobacteria</taxon>
        <taxon>Rickettsiales</taxon>
        <taxon>Rickettsiaceae</taxon>
        <taxon>Rickettsieae</taxon>
        <taxon>Rickettsia</taxon>
        <taxon>spotted fever group</taxon>
    </lineage>
</organism>
<accession>A0ABM9NAJ9</accession>
<feature type="compositionally biased region" description="Polar residues" evidence="1">
    <location>
        <begin position="16"/>
        <end position="47"/>
    </location>
</feature>
<proteinExistence type="predicted"/>
<evidence type="ECO:0000313" key="3">
    <source>
        <dbReference type="Proteomes" id="UP001642485"/>
    </source>
</evidence>
<reference evidence="2 3" key="1">
    <citation type="submission" date="2024-02" db="EMBL/GenBank/DDBJ databases">
        <authorList>
            <person name="Nijsse B."/>
            <person name="Sprong H."/>
        </authorList>
    </citation>
    <scope>NUCLEOTIDE SEQUENCE [LARGE SCALE GENOMIC DNA]</scope>
    <source>
        <strain evidence="2">OB144</strain>
    </source>
</reference>